<feature type="region of interest" description="Disordered" evidence="4">
    <location>
        <begin position="370"/>
        <end position="445"/>
    </location>
</feature>
<evidence type="ECO:0000259" key="5">
    <source>
        <dbReference type="PROSITE" id="PS50039"/>
    </source>
</evidence>
<dbReference type="PANTHER" id="PTHR11829">
    <property type="entry name" value="FORKHEAD BOX PROTEIN"/>
    <property type="match status" value="1"/>
</dbReference>
<evidence type="ECO:0000256" key="1">
    <source>
        <dbReference type="ARBA" id="ARBA00023125"/>
    </source>
</evidence>
<gene>
    <name evidence="6" type="primary">HCM1</name>
    <name evidence="6" type="ORF">OC842_004958</name>
</gene>
<feature type="compositionally biased region" description="Basic and acidic residues" evidence="4">
    <location>
        <begin position="183"/>
        <end position="199"/>
    </location>
</feature>
<feature type="region of interest" description="Disordered" evidence="4">
    <location>
        <begin position="260"/>
        <end position="280"/>
    </location>
</feature>
<feature type="compositionally biased region" description="Low complexity" evidence="4">
    <location>
        <begin position="781"/>
        <end position="790"/>
    </location>
</feature>
<feature type="region of interest" description="Disordered" evidence="4">
    <location>
        <begin position="712"/>
        <end position="790"/>
    </location>
</feature>
<dbReference type="EMBL" id="JAPDMQ010000321">
    <property type="protein sequence ID" value="KAK0527175.1"/>
    <property type="molecule type" value="Genomic_DNA"/>
</dbReference>
<feature type="region of interest" description="Disordered" evidence="4">
    <location>
        <begin position="29"/>
        <end position="129"/>
    </location>
</feature>
<dbReference type="CDD" id="cd00059">
    <property type="entry name" value="FH_FOX"/>
    <property type="match status" value="1"/>
</dbReference>
<feature type="region of interest" description="Disordered" evidence="4">
    <location>
        <begin position="603"/>
        <end position="642"/>
    </location>
</feature>
<feature type="region of interest" description="Disordered" evidence="4">
    <location>
        <begin position="1204"/>
        <end position="1272"/>
    </location>
</feature>
<feature type="region of interest" description="Disordered" evidence="4">
    <location>
        <begin position="817"/>
        <end position="1033"/>
    </location>
</feature>
<accession>A0AAN6JJ27</accession>
<dbReference type="InterPro" id="IPR036388">
    <property type="entry name" value="WH-like_DNA-bd_sf"/>
</dbReference>
<feature type="region of interest" description="Disordered" evidence="4">
    <location>
        <begin position="153"/>
        <end position="227"/>
    </location>
</feature>
<dbReference type="InterPro" id="IPR036390">
    <property type="entry name" value="WH_DNA-bd_sf"/>
</dbReference>
<dbReference type="FunFam" id="1.10.10.10:FF:000135">
    <property type="entry name" value="forkhead box protein G1"/>
    <property type="match status" value="1"/>
</dbReference>
<organism evidence="6 7">
    <name type="scientific">Tilletia horrida</name>
    <dbReference type="NCBI Taxonomy" id="155126"/>
    <lineage>
        <taxon>Eukaryota</taxon>
        <taxon>Fungi</taxon>
        <taxon>Dikarya</taxon>
        <taxon>Basidiomycota</taxon>
        <taxon>Ustilaginomycotina</taxon>
        <taxon>Exobasidiomycetes</taxon>
        <taxon>Tilletiales</taxon>
        <taxon>Tilletiaceae</taxon>
        <taxon>Tilletia</taxon>
    </lineage>
</organism>
<keyword evidence="7" id="KW-1185">Reference proteome</keyword>
<feature type="compositionally biased region" description="Low complexity" evidence="4">
    <location>
        <begin position="1344"/>
        <end position="1383"/>
    </location>
</feature>
<dbReference type="InterPro" id="IPR001766">
    <property type="entry name" value="Fork_head_dom"/>
</dbReference>
<feature type="domain" description="Fork-head" evidence="5">
    <location>
        <begin position="507"/>
        <end position="597"/>
    </location>
</feature>
<sequence length="1429" mass="145062">MATADDLYARAQAMGLKLSREDLERTRAGIAAIVKPPRTSPSSSIIAHAPASSSPSRNGPLKKVTTPHSVSSRHAILHSSGGSSLAGPRPTLEQVSLRKEQDGEDRRKKRQRRKSEGTPSQALFPPDASYLLGSSSSRLIDFSSPYSQSFIPPFEPAPAAGELPHPQYRWVDRSGRPRIRARPSLDEVSVRAEEGSQEKRKARRRRRTGEDSCAELTDTDSIRPDEEDMLPLLLALPTPDVSMMAPPDAEVPNEIADVDAEEHQEEAHQAEDEVAGEPPGPQAFTPQLATPFRGQAGVIQNDLALLEGPHTPIASPMWWPKLSSPLTEQAAPQNAAEHDEQMPAAYHDEALSPVVEAIETEVKVLADPETTSAAQAEAGPSNLTKSHAASPRRQAEAEEAEPDARPRKRRKKARISVDKSISGPSSEAYPAQGDEGDTSLSQQSNSASEEFLEAWDYSDGTRVVKLISEELAHALRAGTLTEDEVEPRYFTLPVHWGKDKTKPSHASYAGLIGLAILSSSDGKLGLAEIYRWINTTFPFYEMRDRGWQNSIRHNLSLNKSFIKVERNSVEKGKGALWSIQPGHECRFENGTYNAKKAVMSKPMKDGAAAQDATDNEADDEADADHKTGFSSSQPAASSSSTSDFLALMKKHGGSQVICHTLQHGSSHKFYRQKRDPAADVALGLAVSVVQPGTIGHAAGNASTGDARTAISTPQLGGDTSLPATVPASQESVRTDTSAYHASGSGAPHQLLPPLTSTPAPARALGNGKRGGRAGVAHAGPSSSSSSSRLAQALSKAETAAARAAAKVGMVAASKDSSAVYGAGADTDPVKPGPAARGRKRVPLKDKTNLGGRAGAGAGVGRVGGTGAAAATAGGIGNKGKGKARATDDGDGGAPEMERGSSSSEMAAASTSETSSNIDAQSPEAMRVRSSQATSASAAGAAARRGGPVRGHGHPPLHATPLLGSSLPSASSGQLLHMGLGAPSPSHILGQPMMAGPGMGGPFAHPSLGSNSSAHGAVAGAGAGPNGAAANSNRWPMRSPISSLRSSMGAVYGGLGAAAGMDGVNFLSSRHQLSPLRGSPLRPGSSAVAGGASSAAAGASGAGAAAGAGAGAGANTAGALKNGSGSVMLPIVGLTPARRILAGHAGFGSSFSPLQHTPGGLGSSIGMDLGMGLGMGGLGMSGLRSMGIGANTGLGNVMSPVHPLSGVLQTPGRSTLNGSATGSVAGDEGSVGGRSGMSGSDRARRRRESSGADGPGGAASHAASTGGPGAAGGNGPLSHNWFFSSTPIRRLMGGGAGSDHAGSPTSASVLDRNGSPYARGSKNHHAGGAGGSNSGRGAAGGAGGRSAASSSSGDGPGSSQPASSLGSTSTPSAAVSGAGASTGFTPGGEAHWLGDPFGYQGNFTHELAFTTDMGGFGTGIDSSPAKDMWR</sequence>
<dbReference type="Pfam" id="PF00250">
    <property type="entry name" value="Forkhead"/>
    <property type="match status" value="1"/>
</dbReference>
<name>A0AAN6JJ27_9BASI</name>
<dbReference type="PROSITE" id="PS50039">
    <property type="entry name" value="FORK_HEAD_3"/>
    <property type="match status" value="1"/>
</dbReference>
<feature type="compositionally biased region" description="Polar residues" evidence="4">
    <location>
        <begin position="726"/>
        <end position="739"/>
    </location>
</feature>
<dbReference type="GO" id="GO:0005634">
    <property type="term" value="C:nucleus"/>
    <property type="evidence" value="ECO:0007669"/>
    <property type="project" value="UniProtKB-SubCell"/>
</dbReference>
<feature type="compositionally biased region" description="Low complexity" evidence="4">
    <location>
        <begin position="751"/>
        <end position="764"/>
    </location>
</feature>
<comment type="subcellular location">
    <subcellularLocation>
        <location evidence="3">Nucleus</location>
    </subcellularLocation>
</comment>
<reference evidence="6" key="1">
    <citation type="journal article" date="2023" name="PhytoFront">
        <title>Draft Genome Resources of Seven Strains of Tilletia horrida, Causal Agent of Kernel Smut of Rice.</title>
        <authorList>
            <person name="Khanal S."/>
            <person name="Antony Babu S."/>
            <person name="Zhou X.G."/>
        </authorList>
    </citation>
    <scope>NUCLEOTIDE SEQUENCE</scope>
    <source>
        <strain evidence="6">TX3</strain>
    </source>
</reference>
<evidence type="ECO:0000256" key="4">
    <source>
        <dbReference type="SAM" id="MobiDB-lite"/>
    </source>
</evidence>
<evidence type="ECO:0000313" key="7">
    <source>
        <dbReference type="Proteomes" id="UP001176521"/>
    </source>
</evidence>
<dbReference type="PANTHER" id="PTHR11829:SF343">
    <property type="entry name" value="FORK-HEAD DOMAIN-CONTAINING PROTEIN"/>
    <property type="match status" value="1"/>
</dbReference>
<feature type="compositionally biased region" description="Low complexity" evidence="4">
    <location>
        <begin position="928"/>
        <end position="945"/>
    </location>
</feature>
<feature type="compositionally biased region" description="Low complexity" evidence="4">
    <location>
        <begin position="900"/>
        <end position="915"/>
    </location>
</feature>
<feature type="compositionally biased region" description="Gly residues" evidence="4">
    <location>
        <begin position="1326"/>
        <end position="1343"/>
    </location>
</feature>
<dbReference type="PROSITE" id="PS00658">
    <property type="entry name" value="FORK_HEAD_2"/>
    <property type="match status" value="1"/>
</dbReference>
<dbReference type="GO" id="GO:0000981">
    <property type="term" value="F:DNA-binding transcription factor activity, RNA polymerase II-specific"/>
    <property type="evidence" value="ECO:0007669"/>
    <property type="project" value="TreeGrafter"/>
</dbReference>
<dbReference type="InterPro" id="IPR030456">
    <property type="entry name" value="TF_fork_head_CS_2"/>
</dbReference>
<evidence type="ECO:0000313" key="6">
    <source>
        <dbReference type="EMBL" id="KAK0527175.1"/>
    </source>
</evidence>
<feature type="compositionally biased region" description="Polar residues" evidence="4">
    <location>
        <begin position="1206"/>
        <end position="1221"/>
    </location>
</feature>
<feature type="compositionally biased region" description="Acidic residues" evidence="4">
    <location>
        <begin position="613"/>
        <end position="622"/>
    </location>
</feature>
<feature type="compositionally biased region" description="Basic and acidic residues" evidence="4">
    <location>
        <begin position="96"/>
        <end position="106"/>
    </location>
</feature>
<dbReference type="InterPro" id="IPR050211">
    <property type="entry name" value="FOX_domain-containing"/>
</dbReference>
<protein>
    <submittedName>
        <fullName evidence="6">Forkhead transcription factor</fullName>
    </submittedName>
</protein>
<feature type="DNA-binding region" description="Fork-head" evidence="3">
    <location>
        <begin position="507"/>
        <end position="597"/>
    </location>
</feature>
<feature type="compositionally biased region" description="Low complexity" evidence="4">
    <location>
        <begin position="630"/>
        <end position="642"/>
    </location>
</feature>
<feature type="compositionally biased region" description="Low complexity" evidence="4">
    <location>
        <begin position="40"/>
        <end position="56"/>
    </location>
</feature>
<keyword evidence="2 3" id="KW-0539">Nucleus</keyword>
<dbReference type="GO" id="GO:0000978">
    <property type="term" value="F:RNA polymerase II cis-regulatory region sequence-specific DNA binding"/>
    <property type="evidence" value="ECO:0007669"/>
    <property type="project" value="TreeGrafter"/>
</dbReference>
<keyword evidence="1 3" id="KW-0238">DNA-binding</keyword>
<feature type="region of interest" description="Disordered" evidence="4">
    <location>
        <begin position="1292"/>
        <end position="1388"/>
    </location>
</feature>
<feature type="compositionally biased region" description="Low complexity" evidence="4">
    <location>
        <begin position="960"/>
        <end position="975"/>
    </location>
</feature>
<proteinExistence type="predicted"/>
<dbReference type="Gene3D" id="1.10.10.10">
    <property type="entry name" value="Winged helix-like DNA-binding domain superfamily/Winged helix DNA-binding domain"/>
    <property type="match status" value="1"/>
</dbReference>
<evidence type="ECO:0000256" key="2">
    <source>
        <dbReference type="ARBA" id="ARBA00023242"/>
    </source>
</evidence>
<dbReference type="SUPFAM" id="SSF46785">
    <property type="entry name" value="Winged helix' DNA-binding domain"/>
    <property type="match status" value="1"/>
</dbReference>
<evidence type="ECO:0000256" key="3">
    <source>
        <dbReference type="PROSITE-ProRule" id="PRU00089"/>
    </source>
</evidence>
<feature type="compositionally biased region" description="Low complexity" evidence="4">
    <location>
        <begin position="1008"/>
        <end position="1017"/>
    </location>
</feature>
<feature type="compositionally biased region" description="Gly residues" evidence="4">
    <location>
        <begin position="851"/>
        <end position="866"/>
    </location>
</feature>
<dbReference type="PRINTS" id="PR00053">
    <property type="entry name" value="FORKHEAD"/>
</dbReference>
<comment type="caution">
    <text evidence="6">The sequence shown here is derived from an EMBL/GenBank/DDBJ whole genome shotgun (WGS) entry which is preliminary data.</text>
</comment>
<dbReference type="Proteomes" id="UP001176521">
    <property type="component" value="Unassembled WGS sequence"/>
</dbReference>
<dbReference type="SMART" id="SM00339">
    <property type="entry name" value="FH"/>
    <property type="match status" value="1"/>
</dbReference>